<evidence type="ECO:0000313" key="1">
    <source>
        <dbReference type="EMBL" id="MBX35499.1"/>
    </source>
</evidence>
<reference evidence="1" key="1">
    <citation type="submission" date="2018-02" db="EMBL/GenBank/DDBJ databases">
        <title>Rhizophora mucronata_Transcriptome.</title>
        <authorList>
            <person name="Meera S.P."/>
            <person name="Sreeshan A."/>
            <person name="Augustine A."/>
        </authorList>
    </citation>
    <scope>NUCLEOTIDE SEQUENCE</scope>
    <source>
        <tissue evidence="1">Leaf</tissue>
    </source>
</reference>
<protein>
    <submittedName>
        <fullName evidence="1">Uncharacterized protein</fullName>
    </submittedName>
</protein>
<proteinExistence type="predicted"/>
<dbReference type="AlphaFoldDB" id="A0A2P2MZ72"/>
<name>A0A2P2MZ72_RHIMU</name>
<dbReference type="EMBL" id="GGEC01055015">
    <property type="protein sequence ID" value="MBX35499.1"/>
    <property type="molecule type" value="Transcribed_RNA"/>
</dbReference>
<organism evidence="1">
    <name type="scientific">Rhizophora mucronata</name>
    <name type="common">Asiatic mangrove</name>
    <dbReference type="NCBI Taxonomy" id="61149"/>
    <lineage>
        <taxon>Eukaryota</taxon>
        <taxon>Viridiplantae</taxon>
        <taxon>Streptophyta</taxon>
        <taxon>Embryophyta</taxon>
        <taxon>Tracheophyta</taxon>
        <taxon>Spermatophyta</taxon>
        <taxon>Magnoliopsida</taxon>
        <taxon>eudicotyledons</taxon>
        <taxon>Gunneridae</taxon>
        <taxon>Pentapetalae</taxon>
        <taxon>rosids</taxon>
        <taxon>fabids</taxon>
        <taxon>Malpighiales</taxon>
        <taxon>Rhizophoraceae</taxon>
        <taxon>Rhizophora</taxon>
    </lineage>
</organism>
<accession>A0A2P2MZ72</accession>
<sequence>MDTFVWDIFDIGPNIMAENK</sequence>